<evidence type="ECO:0000256" key="9">
    <source>
        <dbReference type="ARBA" id="ARBA00023017"/>
    </source>
</evidence>
<dbReference type="Proteomes" id="UP000011087">
    <property type="component" value="Unassembled WGS sequence"/>
</dbReference>
<evidence type="ECO:0000256" key="13">
    <source>
        <dbReference type="ARBA" id="ARBA00023212"/>
    </source>
</evidence>
<dbReference type="GeneID" id="17309928"/>
<evidence type="ECO:0000256" key="4">
    <source>
        <dbReference type="ARBA" id="ARBA00022490"/>
    </source>
</evidence>
<dbReference type="InterPro" id="IPR003593">
    <property type="entry name" value="AAA+_ATPase"/>
</dbReference>
<dbReference type="Gene3D" id="1.20.1270.280">
    <property type="match status" value="1"/>
</dbReference>
<reference evidence="19" key="3">
    <citation type="submission" date="2015-06" db="UniProtKB">
        <authorList>
            <consortium name="EnsemblProtists"/>
        </authorList>
    </citation>
    <scope>IDENTIFICATION</scope>
</reference>
<evidence type="ECO:0000256" key="15">
    <source>
        <dbReference type="SAM" id="Coils"/>
    </source>
</evidence>
<keyword evidence="7" id="KW-0547">Nucleotide-binding</keyword>
<dbReference type="Gene3D" id="1.10.8.1220">
    <property type="match status" value="1"/>
</dbReference>
<sequence>MVKTSSKENADENGNEAKSHLPRTGDEAVEFFGRAGEDSETKVLFLNRAHTGLNFRPYDLVVVDRSDIEPEYFTMSSSGVVHIQPNQPSQFTHLGQWWRRSSLFNTLRSIPFFKNFVLAKTHQLWTQNVRFRKYSQIRKRLVKKLFLAKKAFCSTLIEVNHQCFELRSTLLLQYSTKHSYNINEYIDIQNKVRTESSRAFENIVDKVQALLEKVCDDVTSRVRASEDGLPTGGIDEAAAIISQKSQKSKSMQQLKQEKLERERALLLARQEVAMLAQFIRLADYMVVESLLLLVIQQADMFFQDLEQPSKKNGLFNITISMERDKICFEPEEKDVSSQLSSMLDQMVSCVHNVPRLLYIASFKSHFDDKQRVIGPHLGDMIRSSSNYKLICQQIEDVIKKDFQDVRGYAKFAEAYFPIYNFAADFDKENFANQDHIANSRNIKREMLKWKQYGYDLERMKLSAIVGIFGVDSKTLRNSLMDKKQVVLEDMKDVLHSAARDGCANVLSQFQQRIKTLGRKPSNLVEFAKFVESKNEIADEVKNLISKSNTVDDMYKLLSTFDVKIPSAEQVNLDDLHSINTQFQDVLESAEQDVSGHLGRHAQTLNQEIQKLEQDLIEIMTDLASGDATNPNADSSAVIEMLDAVQKQIDTIRAKAETYSHYQKLFNMSTHEYTNLTSTTELFEEKYELWNLIRVWEDLTSGPGGWRSQNWSALSAEEMEKEVQSALKNATRISKKREDDVAQRFKEDVLKWKHYMSTLVPLGNPALKTRHWEKIFEKLGRSYDKDMTLDNLIQWNIFSIREFVEEISGVASGELALEIQLEKIENTWKNLNFTVHGYRESKDIFILAGLDDIFTALEDNQAALQTMLASRFVMGIRDKVEYWDRKLSLLSETLDEWLAVQRSWMYLESIFGAPDIQKQLPQETVQFLRVDQNWKDIMKKTKKRPNAIDASTAQGILEMFQESNKVLEKIQKSLEDYLETKRMGFPRFYFLSNDELLEILSQTRDPLAVQPHLRKCFDAMATVDFEDGQATDDDKPMKIIVAMNSAETEKVKFSNPVATAPKSVEFWMCDLEAMMIQSLLDWTIEAKEAYSEDVREKWFFMFPAASISTVDQIEWTRSAENAINLINEGVNENALNDFLQASVEQISRMVDVIRTNLTNIQRSVMANLIVLDVHARDVTKRLIRDKVSSITDFAWICQLRYYWDESSVDDKHGCVVRQTNAWFYYGWEYLGVVPRLVITPLTDKCFMTLTGALNLLLGGAPAGPAGTGKTESVKDLGKALAMPVVVFNCSDGLDYKMMEKFFSGLAQAGAWACFDEFNRIDIEVLSVIAQQIMTIQNALKEFVERFEFFGKEIRLNRNYGCFITMNPGYAGRTELPDNLKALFRPMAMMVPDYALIAEIMLFSEGFRDSLTLARKQTAMYRLASEQLSSQDHYDFGMRAVKSVLVMAGKLKRSDPNMVEDITLIRALRDSNIPKFLAPDIPLFNAILRDLFPGVTVPQVDYGNVQTYIERKLVERKLQIVPAFVGKIIQLHETMVVRHGVMLVGVTAVGKTTVSTVLGHAFTQMKMDGAGGDFEKVDQYTLNPKSITMGELYGEFNLMTQEWTDGIISTIVREACSAVANGDTARKWIWCDGPVDAIWIESMNTVLDDNKTLCLNNGERIKLPSTMTMGFEVNDLAVASPATVSRCGMVYLEPVYLRWHPAAQSWAENVLEERFQGYGKKAMELFEVVGDPTLSFIRKECTEHLVSVDFNLMMSFRNLLGSLLNESYGVDKDNINERFEKYFVFSYIWTLGGNLHDNSIPKFDEFARQMITKIVPDFPTDKSIYDWKIDESTGDFVPWSSLIPKFEYDKTQPFFNLIVPTIDSTRVKFVMKAQILGGHHVLVGGNSGVGKTIIIQDFLDNAGEEYISQTKVFSAQTPARGLQVFFEEKLEKIRKNLLGPPSGKTFLFFIDDLNMPMKETYGAQPPIELIRQIINVQDENNGGFYDLKKIGLFKKVRNTQFLAANAPPGGGRSEVTPRLMRHFHLINLPDLSNESMKSIFLSIMTGFLQDFPSEYAGIGEPVVEGTLDVYVEIQKALLPTPSKSHYTFNLRDLAKVIQGILMVDPANIENVDQFLRLWSHECSRVFRDRLISDEDKHWYDEKILAVIETSFKKNWTKDEISDVCFGDFLATKPAPYVEIKDMEKANSVLKDFAEDYTLNLNKPMDLVFFKDAIQHIGRIARLLRQPRGNALLVGVGGSGRQSLTKLASYIAEMKCFQIELSRGYGVNEFHEDLKRLLFLAGAENKPTVFLFNDTQIIRESFLEDINNILNAGEVPDLFAADEMSKIVDAVRPLAKAAGRLETKDNIYAHFVSLCRDNLHCVLAFSPVGEAFRNRLRMFPSLVNCCTIDWFTPWPQDALRSVANQFLSKIDLGSETVRDSISKVCMTIHSSVRKSAEGFLAELRRHTYTTPTSYLELINVYTQMLADERSIVNGKADRYQGGMDKLISTNKMVTELRTEIIELQPVLAQAAEDTAKLIEEVTKDKEAAAVVKANVEDEAKKVNAATEEAQAIKEDAQKDLDEALPAFDSALKALKSLNKNDITEIKSFAKPPEMVMTTLEAVCILKGVKPNWDESKKLLNDSNFLSSLETYDKDNIPEKSLKTLQKYINNPDFVPDKVEKISKAAKSLCMWVRAMDVYARVAKNVEPKKKKLMEAEKMVADMSALLARKTQELNDVLARVKTLEDKLAETLKKKDELQQQSDISTARLERAEKLTGGLANEQVRWAQELDQLNQDKIDLTGNILIAAGVIAYAGPFTANYRKDLISKWTKVCAEENLPCDQHFTLERIVGDPPTIRNWNIQGLPADPFSVENGIIVTKGRRWPLMIDPQMQANRWVRAMEKTNRIQVIKLTEPTFLRTLENCIRIGNPVLLENVEESLDPALEPVLSKSVFKQSGRLLIRLGDTDVDYNPDFKLYITSKLPNPHYPPEVCVKVTIVNFTVTPKGLEDQLLVSVVAHERPELEDEKNELVVQIANGQKQLKEIEDKILFMLANSQGNILDDQDLIETLGASKTTSAEINEQLNQASETKTRIDDACEGYRPVAKRGAILYFVVASIANVDPMYQYSLQFFINLFNGCMDKSPRSPDIAERVNIIIKVVTEDVYTNVCRGLFEKDKKMFSFMIAVQLMRLESESISEEEWGFFLTKGGYVDPAKLPANPCEDWVKTEVLGGLYNLNHLKSFDSFLDSFFADASAWQAWFDKTAPHEEPLPGKWEEELTQFQKLLVIRVLRDEKLVEAVTLFIYKNIGKHFVDVPAFDLAASFNDSSPLTPIIFVLSTGADPTMYLFNLAKELSVFERLKMISLGQGQGPIAEALIASARESGDWVCLQNCHLASSWMPELEKILESHQTMKLHDDFRLWLSSMPSKVFPASVLQAGIKLTNEPPKGLRANMKRTYEDMSEAEFLYFDEKAAEDDKLAPKIRAWKKLLFGLCFFHACVQERRKYGPIGWNIRYEWNQSDILTAMANLRMYLEEQSTVPYETLQYVIGEVNYGGRVTDYMDQRCVAAILERYINPETVENDDYKFTEDGRYYSPEPSQFQSVRDYIDKLPLTDTPEVFGLHMNAAIAFENSETKYLMDTIISSQPRSSQGTGGDTADDIVGALAADLLSKLPKPLSTENTSSLTFMADDEGTVNSLGTYLTIEMGKFNKLLKKMSSTLSELRRAIKGLVVMSSDLDSMFQAFQFQKVPANWNSVSYLSQKPLGSWFKDLIERVEFMQKWIERGPPESFWMSAFFFPQGFMTAALQMYARDKKIAIDTLDFKTVVMKTSPEEVVARPPHGVYIYGAFIEGARWDKELNCIMESRFGETHVYMPVIWLEPVVKGQEAEDSDTYNIPFYKVSSRAGTLSTTGHSTNFIRLLQLPSGHVSPTHWVRRSVALLSQLDD</sequence>
<evidence type="ECO:0000256" key="6">
    <source>
        <dbReference type="ARBA" id="ARBA00022737"/>
    </source>
</evidence>
<dbReference type="FunFam" id="1.20.920.30:FF:000005">
    <property type="entry name" value="Dynein, axonemal, heavy chain 2"/>
    <property type="match status" value="1"/>
</dbReference>
<feature type="region of interest" description="Disordered" evidence="16">
    <location>
        <begin position="1"/>
        <end position="23"/>
    </location>
</feature>
<dbReference type="Gene3D" id="1.10.287.2620">
    <property type="match status" value="1"/>
</dbReference>
<dbReference type="OrthoDB" id="5593012at2759"/>
<keyword evidence="5" id="KW-0493">Microtubule</keyword>
<dbReference type="EnsemblProtists" id="EKX53375">
    <property type="protein sequence ID" value="EKX53375"/>
    <property type="gene ID" value="GUITHDRAFT_84409"/>
</dbReference>
<dbReference type="GO" id="GO:0045505">
    <property type="term" value="F:dynein intermediate chain binding"/>
    <property type="evidence" value="ECO:0007669"/>
    <property type="project" value="InterPro"/>
</dbReference>
<dbReference type="Pfam" id="PF12777">
    <property type="entry name" value="MT"/>
    <property type="match status" value="1"/>
</dbReference>
<name>L1JYU9_GUITC</name>
<evidence type="ECO:0000313" key="18">
    <source>
        <dbReference type="EMBL" id="EKX53375.1"/>
    </source>
</evidence>
<dbReference type="Gene3D" id="1.10.8.710">
    <property type="match status" value="1"/>
</dbReference>
<dbReference type="FunFam" id="1.20.140.100:FF:000004">
    <property type="entry name" value="Dynein axonemal heavy chain 6"/>
    <property type="match status" value="1"/>
</dbReference>
<keyword evidence="8" id="KW-0067">ATP-binding</keyword>
<dbReference type="PaxDb" id="55529-EKX53375"/>
<keyword evidence="9" id="KW-0243">Dynein</keyword>
<keyword evidence="12" id="KW-0505">Motor protein</keyword>
<keyword evidence="10 15" id="KW-0175">Coiled coil</keyword>
<dbReference type="Pfam" id="PF18198">
    <property type="entry name" value="AAA_lid_11"/>
    <property type="match status" value="1"/>
</dbReference>
<dbReference type="InterPro" id="IPR041658">
    <property type="entry name" value="AAA_lid_11"/>
</dbReference>
<dbReference type="FunFam" id="1.10.8.720:FF:000001">
    <property type="entry name" value="dynein heavy chain 7, axonemal"/>
    <property type="match status" value="1"/>
</dbReference>
<dbReference type="InterPro" id="IPR054354">
    <property type="entry name" value="DYNC2H1-like_lid"/>
</dbReference>
<dbReference type="GO" id="GO:0005524">
    <property type="term" value="F:ATP binding"/>
    <property type="evidence" value="ECO:0007669"/>
    <property type="project" value="UniProtKB-KW"/>
</dbReference>
<feature type="coiled-coil region" evidence="15">
    <location>
        <begin position="2689"/>
        <end position="2751"/>
    </location>
</feature>
<dbReference type="GO" id="GO:0009507">
    <property type="term" value="C:chloroplast"/>
    <property type="evidence" value="ECO:0007669"/>
    <property type="project" value="UniProtKB-SubCell"/>
</dbReference>
<keyword evidence="11" id="KW-0969">Cilium</keyword>
<keyword evidence="20" id="KW-1185">Reference proteome</keyword>
<evidence type="ECO:0000256" key="11">
    <source>
        <dbReference type="ARBA" id="ARBA00023069"/>
    </source>
</evidence>
<dbReference type="Gene3D" id="6.10.140.1060">
    <property type="match status" value="1"/>
</dbReference>
<evidence type="ECO:0000313" key="19">
    <source>
        <dbReference type="EnsemblProtists" id="EKX53375"/>
    </source>
</evidence>
<dbReference type="FunFam" id="3.20.180.20:FF:000001">
    <property type="entry name" value="Dynein axonemal heavy chain 5"/>
    <property type="match status" value="1"/>
</dbReference>
<dbReference type="InterPro" id="IPR035699">
    <property type="entry name" value="AAA_6"/>
</dbReference>
<dbReference type="Pfam" id="PF12781">
    <property type="entry name" value="AAA_9"/>
    <property type="match status" value="1"/>
</dbReference>
<dbReference type="PANTHER" id="PTHR22878:SF68">
    <property type="entry name" value="DYNEIN HEAVY CHAIN 6, AXONEMAL-LIKE"/>
    <property type="match status" value="1"/>
</dbReference>
<dbReference type="InterPro" id="IPR041466">
    <property type="entry name" value="Dynein_AAA5_ext"/>
</dbReference>
<feature type="domain" description="AAA+ ATPase" evidence="17">
    <location>
        <begin position="1875"/>
        <end position="2027"/>
    </location>
</feature>
<evidence type="ECO:0000313" key="20">
    <source>
        <dbReference type="Proteomes" id="UP000011087"/>
    </source>
</evidence>
<evidence type="ECO:0000256" key="2">
    <source>
        <dbReference type="ARBA" id="ARBA00004430"/>
    </source>
</evidence>
<dbReference type="FunFam" id="3.40.50.300:FF:002141">
    <property type="entry name" value="Dynein heavy chain"/>
    <property type="match status" value="1"/>
</dbReference>
<comment type="subcellular location">
    <subcellularLocation>
        <location evidence="2">Cytoplasm</location>
        <location evidence="2">Cytoskeleton</location>
        <location evidence="2">Cilium axoneme</location>
    </subcellularLocation>
    <subcellularLocation>
        <location evidence="1">Plastid</location>
        <location evidence="1">Chloroplast</location>
    </subcellularLocation>
</comment>
<dbReference type="InterPro" id="IPR041228">
    <property type="entry name" value="Dynein_C"/>
</dbReference>
<dbReference type="EMBL" id="JH992970">
    <property type="protein sequence ID" value="EKX53375.1"/>
    <property type="molecule type" value="Genomic_DNA"/>
</dbReference>
<dbReference type="InterPro" id="IPR013602">
    <property type="entry name" value="Dynein_heavy_linker"/>
</dbReference>
<dbReference type="Gene3D" id="1.20.920.20">
    <property type="match status" value="1"/>
</dbReference>
<gene>
    <name evidence="18" type="ORF">GUITHDRAFT_84409</name>
</gene>
<dbReference type="SMART" id="SM00382">
    <property type="entry name" value="AAA"/>
    <property type="match status" value="3"/>
</dbReference>
<evidence type="ECO:0000256" key="8">
    <source>
        <dbReference type="ARBA" id="ARBA00022840"/>
    </source>
</evidence>
<dbReference type="FunFam" id="3.40.50.300:FF:000223">
    <property type="entry name" value="Dynein heavy chain 3, axonemal"/>
    <property type="match status" value="1"/>
</dbReference>
<dbReference type="InterPro" id="IPR043157">
    <property type="entry name" value="Dynein_AAA1S"/>
</dbReference>
<dbReference type="InterPro" id="IPR024743">
    <property type="entry name" value="Dynein_HC_stalk"/>
</dbReference>
<dbReference type="KEGG" id="gtt:GUITHDRAFT_84409"/>
<evidence type="ECO:0000256" key="16">
    <source>
        <dbReference type="SAM" id="MobiDB-lite"/>
    </source>
</evidence>
<dbReference type="Gene3D" id="3.10.490.20">
    <property type="match status" value="1"/>
</dbReference>
<dbReference type="Pfam" id="PF12780">
    <property type="entry name" value="AAA_8"/>
    <property type="match status" value="1"/>
</dbReference>
<dbReference type="FunFam" id="3.10.490.20:FF:000009">
    <property type="entry name" value="Dynein heavy chain 4"/>
    <property type="match status" value="1"/>
</dbReference>
<keyword evidence="14" id="KW-0966">Cell projection</keyword>
<feature type="coiled-coil region" evidence="15">
    <location>
        <begin position="2529"/>
        <end position="2559"/>
    </location>
</feature>
<dbReference type="GO" id="GO:0007018">
    <property type="term" value="P:microtubule-based movement"/>
    <property type="evidence" value="ECO:0007669"/>
    <property type="project" value="InterPro"/>
</dbReference>
<evidence type="ECO:0000256" key="12">
    <source>
        <dbReference type="ARBA" id="ARBA00023175"/>
    </source>
</evidence>
<dbReference type="Pfam" id="PF17852">
    <property type="entry name" value="Dynein_AAA_lid"/>
    <property type="match status" value="1"/>
</dbReference>
<reference evidence="20" key="2">
    <citation type="submission" date="2012-11" db="EMBL/GenBank/DDBJ databases">
        <authorList>
            <person name="Kuo A."/>
            <person name="Curtis B.A."/>
            <person name="Tanifuji G."/>
            <person name="Burki F."/>
            <person name="Gruber A."/>
            <person name="Irimia M."/>
            <person name="Maruyama S."/>
            <person name="Arias M.C."/>
            <person name="Ball S.G."/>
            <person name="Gile G.H."/>
            <person name="Hirakawa Y."/>
            <person name="Hopkins J.F."/>
            <person name="Rensing S.A."/>
            <person name="Schmutz J."/>
            <person name="Symeonidi A."/>
            <person name="Elias M."/>
            <person name="Eveleigh R.J."/>
            <person name="Herman E.K."/>
            <person name="Klute M.J."/>
            <person name="Nakayama T."/>
            <person name="Obornik M."/>
            <person name="Reyes-Prieto A."/>
            <person name="Armbrust E.V."/>
            <person name="Aves S.J."/>
            <person name="Beiko R.G."/>
            <person name="Coutinho P."/>
            <person name="Dacks J.B."/>
            <person name="Durnford D.G."/>
            <person name="Fast N.M."/>
            <person name="Green B.R."/>
            <person name="Grisdale C."/>
            <person name="Hempe F."/>
            <person name="Henrissat B."/>
            <person name="Hoppner M.P."/>
            <person name="Ishida K.-I."/>
            <person name="Kim E."/>
            <person name="Koreny L."/>
            <person name="Kroth P.G."/>
            <person name="Liu Y."/>
            <person name="Malik S.-B."/>
            <person name="Maier U.G."/>
            <person name="McRose D."/>
            <person name="Mock T."/>
            <person name="Neilson J.A."/>
            <person name="Onodera N.T."/>
            <person name="Poole A.M."/>
            <person name="Pritham E.J."/>
            <person name="Richards T.A."/>
            <person name="Rocap G."/>
            <person name="Roy S.W."/>
            <person name="Sarai C."/>
            <person name="Schaack S."/>
            <person name="Shirato S."/>
            <person name="Slamovits C.H."/>
            <person name="Spencer D.F."/>
            <person name="Suzuki S."/>
            <person name="Worden A.Z."/>
            <person name="Zauner S."/>
            <person name="Barry K."/>
            <person name="Bell C."/>
            <person name="Bharti A.K."/>
            <person name="Crow J.A."/>
            <person name="Grimwood J."/>
            <person name="Kramer R."/>
            <person name="Lindquist E."/>
            <person name="Lucas S."/>
            <person name="Salamov A."/>
            <person name="McFadden G.I."/>
            <person name="Lane C.E."/>
            <person name="Keeling P.J."/>
            <person name="Gray M.W."/>
            <person name="Grigoriev I.V."/>
            <person name="Archibald J.M."/>
        </authorList>
    </citation>
    <scope>NUCLEOTIDE SEQUENCE</scope>
    <source>
        <strain evidence="20">CCMP2712</strain>
    </source>
</reference>
<dbReference type="Gene3D" id="1.20.140.100">
    <property type="entry name" value="Dynein heavy chain, N-terminal domain 2"/>
    <property type="match status" value="1"/>
</dbReference>
<dbReference type="InterPro" id="IPR042222">
    <property type="entry name" value="Dynein_2_N"/>
</dbReference>
<dbReference type="eggNOG" id="KOG3595">
    <property type="taxonomic scope" value="Eukaryota"/>
</dbReference>
<dbReference type="OMA" id="NWMYLEF"/>
<evidence type="ECO:0000256" key="5">
    <source>
        <dbReference type="ARBA" id="ARBA00022701"/>
    </source>
</evidence>
<reference evidence="18 20" key="1">
    <citation type="journal article" date="2012" name="Nature">
        <title>Algal genomes reveal evolutionary mosaicism and the fate of nucleomorphs.</title>
        <authorList>
            <consortium name="DOE Joint Genome Institute"/>
            <person name="Curtis B.A."/>
            <person name="Tanifuji G."/>
            <person name="Burki F."/>
            <person name="Gruber A."/>
            <person name="Irimia M."/>
            <person name="Maruyama S."/>
            <person name="Arias M.C."/>
            <person name="Ball S.G."/>
            <person name="Gile G.H."/>
            <person name="Hirakawa Y."/>
            <person name="Hopkins J.F."/>
            <person name="Kuo A."/>
            <person name="Rensing S.A."/>
            <person name="Schmutz J."/>
            <person name="Symeonidi A."/>
            <person name="Elias M."/>
            <person name="Eveleigh R.J."/>
            <person name="Herman E.K."/>
            <person name="Klute M.J."/>
            <person name="Nakayama T."/>
            <person name="Obornik M."/>
            <person name="Reyes-Prieto A."/>
            <person name="Armbrust E.V."/>
            <person name="Aves S.J."/>
            <person name="Beiko R.G."/>
            <person name="Coutinho P."/>
            <person name="Dacks J.B."/>
            <person name="Durnford D.G."/>
            <person name="Fast N.M."/>
            <person name="Green B.R."/>
            <person name="Grisdale C.J."/>
            <person name="Hempel F."/>
            <person name="Henrissat B."/>
            <person name="Hoppner M.P."/>
            <person name="Ishida K."/>
            <person name="Kim E."/>
            <person name="Koreny L."/>
            <person name="Kroth P.G."/>
            <person name="Liu Y."/>
            <person name="Malik S.B."/>
            <person name="Maier U.G."/>
            <person name="McRose D."/>
            <person name="Mock T."/>
            <person name="Neilson J.A."/>
            <person name="Onodera N.T."/>
            <person name="Poole A.M."/>
            <person name="Pritham E.J."/>
            <person name="Richards T.A."/>
            <person name="Rocap G."/>
            <person name="Roy S.W."/>
            <person name="Sarai C."/>
            <person name="Schaack S."/>
            <person name="Shirato S."/>
            <person name="Slamovits C.H."/>
            <person name="Spencer D.F."/>
            <person name="Suzuki S."/>
            <person name="Worden A.Z."/>
            <person name="Zauner S."/>
            <person name="Barry K."/>
            <person name="Bell C."/>
            <person name="Bharti A.K."/>
            <person name="Crow J.A."/>
            <person name="Grimwood J."/>
            <person name="Kramer R."/>
            <person name="Lindquist E."/>
            <person name="Lucas S."/>
            <person name="Salamov A."/>
            <person name="McFadden G.I."/>
            <person name="Lane C.E."/>
            <person name="Keeling P.J."/>
            <person name="Gray M.W."/>
            <person name="Grigoriev I.V."/>
            <person name="Archibald J.M."/>
        </authorList>
    </citation>
    <scope>NUCLEOTIDE SEQUENCE</scope>
    <source>
        <strain evidence="18 20">CCMP2712</strain>
    </source>
</reference>
<dbReference type="InterPro" id="IPR004273">
    <property type="entry name" value="Dynein_heavy_D6_P-loop"/>
</dbReference>
<evidence type="ECO:0000256" key="3">
    <source>
        <dbReference type="ARBA" id="ARBA00008887"/>
    </source>
</evidence>
<dbReference type="InterPro" id="IPR042228">
    <property type="entry name" value="Dynein_linker_3"/>
</dbReference>
<dbReference type="FunFam" id="1.10.287.2620:FF:000001">
    <property type="entry name" value="Cytoplasmic dynein heavy chain 1"/>
    <property type="match status" value="1"/>
</dbReference>
<dbReference type="Pfam" id="PF03028">
    <property type="entry name" value="Dynein_heavy"/>
    <property type="match status" value="1"/>
</dbReference>
<feature type="domain" description="AAA+ ATPase" evidence="17">
    <location>
        <begin position="2224"/>
        <end position="2379"/>
    </location>
</feature>
<accession>L1JYU9</accession>
<dbReference type="Gene3D" id="1.10.472.130">
    <property type="match status" value="1"/>
</dbReference>
<dbReference type="InterPro" id="IPR043160">
    <property type="entry name" value="Dynein_C_barrel"/>
</dbReference>
<evidence type="ECO:0000256" key="14">
    <source>
        <dbReference type="ARBA" id="ARBA00023273"/>
    </source>
</evidence>
<dbReference type="Gene3D" id="3.20.180.20">
    <property type="entry name" value="Dynein heavy chain, N-terminal domain 2"/>
    <property type="match status" value="1"/>
</dbReference>
<dbReference type="InterPro" id="IPR042219">
    <property type="entry name" value="AAA_lid_11_sf"/>
</dbReference>
<dbReference type="Pfam" id="PF12774">
    <property type="entry name" value="AAA_6"/>
    <property type="match status" value="1"/>
</dbReference>
<dbReference type="GO" id="GO:0005874">
    <property type="term" value="C:microtubule"/>
    <property type="evidence" value="ECO:0007669"/>
    <property type="project" value="UniProtKB-KW"/>
</dbReference>
<dbReference type="Gene3D" id="1.20.58.1120">
    <property type="match status" value="1"/>
</dbReference>
<dbReference type="FunFam" id="3.40.50.300:FF:000362">
    <property type="entry name" value="Dynein, axonemal, heavy chain 6"/>
    <property type="match status" value="1"/>
</dbReference>
<feature type="domain" description="AAA+ ATPase" evidence="17">
    <location>
        <begin position="1254"/>
        <end position="1359"/>
    </location>
</feature>
<keyword evidence="13" id="KW-0206">Cytoskeleton</keyword>
<dbReference type="InterPro" id="IPR026983">
    <property type="entry name" value="DHC"/>
</dbReference>
<dbReference type="GO" id="GO:0030286">
    <property type="term" value="C:dynein complex"/>
    <property type="evidence" value="ECO:0007669"/>
    <property type="project" value="UniProtKB-KW"/>
</dbReference>
<keyword evidence="4" id="KW-0963">Cytoplasm</keyword>
<dbReference type="FunFam" id="1.10.8.710:FF:000004">
    <property type="entry name" value="Dynein axonemal heavy chain 6"/>
    <property type="match status" value="1"/>
</dbReference>
<protein>
    <recommendedName>
        <fullName evidence="17">AAA+ ATPase domain-containing protein</fullName>
    </recommendedName>
</protein>
<dbReference type="InterPro" id="IPR024317">
    <property type="entry name" value="Dynein_heavy_chain_D4_dom"/>
</dbReference>
<dbReference type="InterPro" id="IPR035706">
    <property type="entry name" value="AAA_9"/>
</dbReference>
<dbReference type="Gene3D" id="1.20.920.30">
    <property type="match status" value="1"/>
</dbReference>
<dbReference type="Pfam" id="PF22597">
    <property type="entry name" value="DYN_lid"/>
    <property type="match status" value="1"/>
</dbReference>
<dbReference type="RefSeq" id="XP_005840355.1">
    <property type="nucleotide sequence ID" value="XM_005840298.1"/>
</dbReference>
<evidence type="ECO:0000256" key="10">
    <source>
        <dbReference type="ARBA" id="ARBA00023054"/>
    </source>
</evidence>
<dbReference type="Pfam" id="PF12775">
    <property type="entry name" value="AAA_7"/>
    <property type="match status" value="1"/>
</dbReference>
<dbReference type="FunFam" id="1.20.920.20:FF:000006">
    <property type="entry name" value="Dynein, axonemal, heavy chain 6"/>
    <property type="match status" value="1"/>
</dbReference>
<dbReference type="Gene3D" id="1.10.8.720">
    <property type="entry name" value="Region D6 of dynein motor"/>
    <property type="match status" value="1"/>
</dbReference>
<proteinExistence type="inferred from homology"/>
<dbReference type="FunFam" id="1.20.58.1120:FF:000001">
    <property type="entry name" value="dynein heavy chain 2, axonemal"/>
    <property type="match status" value="1"/>
</dbReference>
<dbReference type="InterPro" id="IPR027417">
    <property type="entry name" value="P-loop_NTPase"/>
</dbReference>
<dbReference type="SUPFAM" id="SSF52540">
    <property type="entry name" value="P-loop containing nucleoside triphosphate hydrolases"/>
    <property type="match status" value="4"/>
</dbReference>
<comment type="similarity">
    <text evidence="3">Belongs to the dynein heavy chain family.</text>
</comment>
<dbReference type="Gene3D" id="3.40.50.300">
    <property type="entry name" value="P-loop containing nucleotide triphosphate hydrolases"/>
    <property type="match status" value="5"/>
</dbReference>
<dbReference type="GO" id="GO:0008569">
    <property type="term" value="F:minus-end-directed microtubule motor activity"/>
    <property type="evidence" value="ECO:0007669"/>
    <property type="project" value="InterPro"/>
</dbReference>
<dbReference type="Pfam" id="PF08393">
    <property type="entry name" value="DHC_N2"/>
    <property type="match status" value="1"/>
</dbReference>
<keyword evidence="6" id="KW-0677">Repeat</keyword>
<dbReference type="PANTHER" id="PTHR22878">
    <property type="entry name" value="DYNEIN HEAVY CHAIN 6, AXONEMAL-LIKE-RELATED"/>
    <property type="match status" value="1"/>
</dbReference>
<dbReference type="FunFam" id="1.10.8.1220:FF:000001">
    <property type="entry name" value="Dynein axonemal heavy chain 5"/>
    <property type="match status" value="1"/>
</dbReference>
<evidence type="ECO:0000256" key="1">
    <source>
        <dbReference type="ARBA" id="ARBA00004229"/>
    </source>
</evidence>
<dbReference type="FunFam" id="3.40.50.300:FF:000063">
    <property type="entry name" value="dynein heavy chain 6, axonemal"/>
    <property type="match status" value="1"/>
</dbReference>
<dbReference type="GO" id="GO:0005930">
    <property type="term" value="C:axoneme"/>
    <property type="evidence" value="ECO:0007669"/>
    <property type="project" value="UniProtKB-SubCell"/>
</dbReference>
<dbReference type="STRING" id="905079.L1JYU9"/>
<evidence type="ECO:0000256" key="7">
    <source>
        <dbReference type="ARBA" id="ARBA00022741"/>
    </source>
</evidence>
<organism evidence="18">
    <name type="scientific">Guillardia theta (strain CCMP2712)</name>
    <name type="common">Cryptophyte</name>
    <dbReference type="NCBI Taxonomy" id="905079"/>
    <lineage>
        <taxon>Eukaryota</taxon>
        <taxon>Cryptophyceae</taxon>
        <taxon>Pyrenomonadales</taxon>
        <taxon>Geminigeraceae</taxon>
        <taxon>Guillardia</taxon>
    </lineage>
</organism>
<dbReference type="GO" id="GO:0051959">
    <property type="term" value="F:dynein light intermediate chain binding"/>
    <property type="evidence" value="ECO:0007669"/>
    <property type="project" value="InterPro"/>
</dbReference>
<dbReference type="Pfam" id="PF18199">
    <property type="entry name" value="Dynein_C"/>
    <property type="match status" value="1"/>
</dbReference>
<evidence type="ECO:0000259" key="17">
    <source>
        <dbReference type="SMART" id="SM00382"/>
    </source>
</evidence>
<dbReference type="HOGENOM" id="CLU_000038_0_3_1"/>